<keyword evidence="2 3" id="KW-0802">TPR repeat</keyword>
<organism evidence="5 6">
    <name type="scientific">Lucifera butyrica</name>
    <dbReference type="NCBI Taxonomy" id="1351585"/>
    <lineage>
        <taxon>Bacteria</taxon>
        <taxon>Bacillati</taxon>
        <taxon>Bacillota</taxon>
        <taxon>Negativicutes</taxon>
        <taxon>Veillonellales</taxon>
        <taxon>Veillonellaceae</taxon>
        <taxon>Lucifera</taxon>
    </lineage>
</organism>
<evidence type="ECO:0000313" key="5">
    <source>
        <dbReference type="EMBL" id="VBB06502.1"/>
    </source>
</evidence>
<dbReference type="InterPro" id="IPR011990">
    <property type="entry name" value="TPR-like_helical_dom_sf"/>
</dbReference>
<sequence>MKKWLLWIVLPVMLLSLAGCSQPPGKPDDIVQRYVAAVDSGQNEAAYALLTAAIKNKVSPQDFALRNKLQAELGKIKAEKITRTGEQKNRQLGGILYPEVVEFQVNSTISDPIDNNKEIEASGPLYVVNDQGAWKVHSKALEDVKTEIAREYNYLGYAYRTGKGKTKSAADAVAAFKKSLEYKEIPETLRQLSIAYNDLNRFDDAVAAATKAVSSATNNESKSDCLNTLGVIYYNHRDFAAAQKYFQASLQANPQNQYAATNLSNAKKLTSSK</sequence>
<dbReference type="AlphaFoldDB" id="A0A498R8A0"/>
<dbReference type="Gene3D" id="1.25.40.10">
    <property type="entry name" value="Tetratricopeptide repeat domain"/>
    <property type="match status" value="1"/>
</dbReference>
<feature type="signal peptide" evidence="4">
    <location>
        <begin position="1"/>
        <end position="21"/>
    </location>
</feature>
<dbReference type="EMBL" id="UPPP01000064">
    <property type="protein sequence ID" value="VBB06502.1"/>
    <property type="molecule type" value="Genomic_DNA"/>
</dbReference>
<accession>A0A498R8A0</accession>
<dbReference type="OrthoDB" id="1933850at2"/>
<dbReference type="SMART" id="SM00028">
    <property type="entry name" value="TPR"/>
    <property type="match status" value="2"/>
</dbReference>
<feature type="repeat" description="TPR" evidence="3">
    <location>
        <begin position="223"/>
        <end position="256"/>
    </location>
</feature>
<keyword evidence="6" id="KW-1185">Reference proteome</keyword>
<dbReference type="Proteomes" id="UP000277811">
    <property type="component" value="Unassembled WGS sequence"/>
</dbReference>
<dbReference type="PROSITE" id="PS51257">
    <property type="entry name" value="PROKAR_LIPOPROTEIN"/>
    <property type="match status" value="1"/>
</dbReference>
<evidence type="ECO:0000313" key="6">
    <source>
        <dbReference type="Proteomes" id="UP000277811"/>
    </source>
</evidence>
<dbReference type="InterPro" id="IPR019734">
    <property type="entry name" value="TPR_rpt"/>
</dbReference>
<proteinExistence type="predicted"/>
<evidence type="ECO:0000256" key="2">
    <source>
        <dbReference type="ARBA" id="ARBA00022803"/>
    </source>
</evidence>
<dbReference type="SUPFAM" id="SSF48452">
    <property type="entry name" value="TPR-like"/>
    <property type="match status" value="1"/>
</dbReference>
<evidence type="ECO:0000256" key="1">
    <source>
        <dbReference type="ARBA" id="ARBA00022737"/>
    </source>
</evidence>
<keyword evidence="4" id="KW-0732">Signal</keyword>
<dbReference type="RefSeq" id="WP_122627448.1">
    <property type="nucleotide sequence ID" value="NZ_UPPP01000064.1"/>
</dbReference>
<feature type="chain" id="PRO_5039478457" evidence="4">
    <location>
        <begin position="22"/>
        <end position="273"/>
    </location>
</feature>
<keyword evidence="1" id="KW-0677">Repeat</keyword>
<dbReference type="Pfam" id="PF07719">
    <property type="entry name" value="TPR_2"/>
    <property type="match status" value="1"/>
</dbReference>
<name>A0A498R8A0_9FIRM</name>
<gene>
    <name evidence="5" type="ORF">LUCI_1735</name>
</gene>
<dbReference type="PROSITE" id="PS50005">
    <property type="entry name" value="TPR"/>
    <property type="match status" value="1"/>
</dbReference>
<evidence type="ECO:0000256" key="3">
    <source>
        <dbReference type="PROSITE-ProRule" id="PRU00339"/>
    </source>
</evidence>
<dbReference type="InterPro" id="IPR013105">
    <property type="entry name" value="TPR_2"/>
</dbReference>
<reference evidence="5 6" key="1">
    <citation type="submission" date="2018-06" db="EMBL/GenBank/DDBJ databases">
        <authorList>
            <person name="Strepis N."/>
        </authorList>
    </citation>
    <scope>NUCLEOTIDE SEQUENCE [LARGE SCALE GENOMIC DNA]</scope>
    <source>
        <strain evidence="5">LUCI</strain>
    </source>
</reference>
<protein>
    <submittedName>
        <fullName evidence="5">Uncharacterized protein</fullName>
    </submittedName>
</protein>
<evidence type="ECO:0000256" key="4">
    <source>
        <dbReference type="SAM" id="SignalP"/>
    </source>
</evidence>